<sequence>MQFVVMAEWDLERHGVPVETLRAWARGPGAMAYEGLPGMALKSWYSDPHANVWGAVYLLTDPHALDDDRLPRTVGDRTGPIGVRPDRVRWHVLERTVRGDADLDDLLAAASDPADQRERTPEDA</sequence>
<dbReference type="Proteomes" id="UP000618382">
    <property type="component" value="Unassembled WGS sequence"/>
</dbReference>
<evidence type="ECO:0000256" key="1">
    <source>
        <dbReference type="SAM" id="MobiDB-lite"/>
    </source>
</evidence>
<gene>
    <name evidence="3" type="ORF">BKA21_002151</name>
    <name evidence="2" type="ORF">Col01nite_16670</name>
</gene>
<reference evidence="2 5" key="2">
    <citation type="submission" date="2021-01" db="EMBL/GenBank/DDBJ databases">
        <title>Whole genome shotgun sequence of Cellulomonas oligotrophica NBRC 109435.</title>
        <authorList>
            <person name="Komaki H."/>
            <person name="Tamura T."/>
        </authorList>
    </citation>
    <scope>NUCLEOTIDE SEQUENCE [LARGE SCALE GENOMIC DNA]</scope>
    <source>
        <strain evidence="2 5">NBRC 109435</strain>
    </source>
</reference>
<comment type="caution">
    <text evidence="3">The sequence shown here is derived from an EMBL/GenBank/DDBJ whole genome shotgun (WGS) entry which is preliminary data.</text>
</comment>
<proteinExistence type="predicted"/>
<dbReference type="EMBL" id="JACCBK010000001">
    <property type="protein sequence ID" value="NYD86602.1"/>
    <property type="molecule type" value="Genomic_DNA"/>
</dbReference>
<organism evidence="3 4">
    <name type="scientific">Cellulomonas oligotrophica</name>
    <dbReference type="NCBI Taxonomy" id="931536"/>
    <lineage>
        <taxon>Bacteria</taxon>
        <taxon>Bacillati</taxon>
        <taxon>Actinomycetota</taxon>
        <taxon>Actinomycetes</taxon>
        <taxon>Micrococcales</taxon>
        <taxon>Cellulomonadaceae</taxon>
        <taxon>Cellulomonas</taxon>
    </lineage>
</organism>
<evidence type="ECO:0000313" key="3">
    <source>
        <dbReference type="EMBL" id="NYD86602.1"/>
    </source>
</evidence>
<dbReference type="AlphaFoldDB" id="A0A7Y9FGR8"/>
<evidence type="ECO:0000313" key="2">
    <source>
        <dbReference type="EMBL" id="GIG32508.1"/>
    </source>
</evidence>
<dbReference type="Proteomes" id="UP000577956">
    <property type="component" value="Unassembled WGS sequence"/>
</dbReference>
<protein>
    <submittedName>
        <fullName evidence="3">Uncharacterized protein</fullName>
    </submittedName>
</protein>
<evidence type="ECO:0000313" key="5">
    <source>
        <dbReference type="Proteomes" id="UP000618382"/>
    </source>
</evidence>
<reference evidence="3 4" key="1">
    <citation type="submission" date="2020-07" db="EMBL/GenBank/DDBJ databases">
        <title>Sequencing the genomes of 1000 actinobacteria strains.</title>
        <authorList>
            <person name="Klenk H.-P."/>
        </authorList>
    </citation>
    <scope>NUCLEOTIDE SEQUENCE [LARGE SCALE GENOMIC DNA]</scope>
    <source>
        <strain evidence="3 4">DSM 24482</strain>
    </source>
</reference>
<dbReference type="EMBL" id="BONN01000004">
    <property type="protein sequence ID" value="GIG32508.1"/>
    <property type="molecule type" value="Genomic_DNA"/>
</dbReference>
<evidence type="ECO:0000313" key="4">
    <source>
        <dbReference type="Proteomes" id="UP000577956"/>
    </source>
</evidence>
<feature type="compositionally biased region" description="Basic and acidic residues" evidence="1">
    <location>
        <begin position="114"/>
        <end position="124"/>
    </location>
</feature>
<dbReference type="RefSeq" id="WP_140458200.1">
    <property type="nucleotide sequence ID" value="NZ_BAABFI010000001.1"/>
</dbReference>
<name>A0A7Y9FGR8_9CELL</name>
<keyword evidence="5" id="KW-1185">Reference proteome</keyword>
<accession>A0A7Y9FGR8</accession>
<feature type="region of interest" description="Disordered" evidence="1">
    <location>
        <begin position="104"/>
        <end position="124"/>
    </location>
</feature>
<dbReference type="Gene3D" id="3.30.70.100">
    <property type="match status" value="1"/>
</dbReference>